<accession>A0A3B3RWU9</accession>
<dbReference type="CTD" id="632"/>
<dbReference type="PROSITE" id="PS50998">
    <property type="entry name" value="GLA_2"/>
    <property type="match status" value="1"/>
</dbReference>
<dbReference type="GO" id="GO:0001649">
    <property type="term" value="P:osteoblast differentiation"/>
    <property type="evidence" value="ECO:0007669"/>
    <property type="project" value="TreeGrafter"/>
</dbReference>
<dbReference type="GO" id="GO:0060348">
    <property type="term" value="P:bone development"/>
    <property type="evidence" value="ECO:0007669"/>
    <property type="project" value="InterPro"/>
</dbReference>
<proteinExistence type="inferred from homology"/>
<dbReference type="SUPFAM" id="SSF57630">
    <property type="entry name" value="GLA-domain"/>
    <property type="match status" value="1"/>
</dbReference>
<sequence length="102" mass="10893">MKTFAVLVLFALVSVCLSTGDSKDTVSGNVADSPSNADIFVKRDLASNLMRQKRAGTAPTALTLTQLESLREVCEVNMACEHMAETAGIVAAYTAYYGPIPY</sequence>
<feature type="domain" description="Gla" evidence="12">
    <location>
        <begin position="66"/>
        <end position="98"/>
    </location>
</feature>
<dbReference type="InterPro" id="IPR035972">
    <property type="entry name" value="GLA-like_dom_SF"/>
</dbReference>
<evidence type="ECO:0000256" key="4">
    <source>
        <dbReference type="ARBA" id="ARBA00022525"/>
    </source>
</evidence>
<dbReference type="STRING" id="1676925.ENSPKIP00000022969"/>
<name>A0A3B3RWU9_9TELE</name>
<dbReference type="GeneID" id="111853255"/>
<evidence type="ECO:0000313" key="13">
    <source>
        <dbReference type="Ensembl" id="ENSPKIP00000022969.1"/>
    </source>
</evidence>
<feature type="chain" id="PRO_5017471154" description="Bone Gla protein" evidence="11">
    <location>
        <begin position="19"/>
        <end position="102"/>
    </location>
</feature>
<keyword evidence="11" id="KW-0732">Signal</keyword>
<dbReference type="PROSITE" id="PS00011">
    <property type="entry name" value="GLA_1"/>
    <property type="match status" value="1"/>
</dbReference>
<dbReference type="RefSeq" id="XP_023685739.1">
    <property type="nucleotide sequence ID" value="XM_023829971.2"/>
</dbReference>
<reference evidence="13" key="1">
    <citation type="submission" date="2025-08" db="UniProtKB">
        <authorList>
            <consortium name="Ensembl"/>
        </authorList>
    </citation>
    <scope>IDENTIFICATION</scope>
</reference>
<evidence type="ECO:0000313" key="14">
    <source>
        <dbReference type="Proteomes" id="UP000261540"/>
    </source>
</evidence>
<evidence type="ECO:0000256" key="11">
    <source>
        <dbReference type="SAM" id="SignalP"/>
    </source>
</evidence>
<dbReference type="GO" id="GO:1900076">
    <property type="term" value="P:regulation of cellular response to insulin stimulus"/>
    <property type="evidence" value="ECO:0007669"/>
    <property type="project" value="InterPro"/>
</dbReference>
<reference evidence="13" key="2">
    <citation type="submission" date="2025-09" db="UniProtKB">
        <authorList>
            <consortium name="Ensembl"/>
        </authorList>
    </citation>
    <scope>IDENTIFICATION</scope>
</reference>
<dbReference type="InterPro" id="IPR039176">
    <property type="entry name" value="Osteocalcin"/>
</dbReference>
<dbReference type="Ensembl" id="ENSPKIT00000003642.1">
    <property type="protein sequence ID" value="ENSPKIP00000022969.1"/>
    <property type="gene ID" value="ENSPKIG00000006775.1"/>
</dbReference>
<comment type="similarity">
    <text evidence="2">Belongs to the osteocalcin/matrix Gla protein family.</text>
</comment>
<dbReference type="InterPro" id="IPR058704">
    <property type="entry name" value="BGLAP-like_C"/>
</dbReference>
<evidence type="ECO:0000256" key="10">
    <source>
        <dbReference type="ARBA" id="ARBA00033350"/>
    </source>
</evidence>
<dbReference type="AlphaFoldDB" id="A0A3B3RWU9"/>
<comment type="subcellular location">
    <subcellularLocation>
        <location evidence="1">Secreted</location>
    </subcellularLocation>
</comment>
<dbReference type="KEGG" id="pki:111853255"/>
<protein>
    <recommendedName>
        <fullName evidence="9">Bone Gla protein</fullName>
    </recommendedName>
    <alternativeName>
        <fullName evidence="10">Gamma-carboxyglutamic acid-containing protein</fullName>
    </alternativeName>
</protein>
<organism evidence="13 14">
    <name type="scientific">Paramormyrops kingsleyae</name>
    <dbReference type="NCBI Taxonomy" id="1676925"/>
    <lineage>
        <taxon>Eukaryota</taxon>
        <taxon>Metazoa</taxon>
        <taxon>Chordata</taxon>
        <taxon>Craniata</taxon>
        <taxon>Vertebrata</taxon>
        <taxon>Euteleostomi</taxon>
        <taxon>Actinopterygii</taxon>
        <taxon>Neopterygii</taxon>
        <taxon>Teleostei</taxon>
        <taxon>Osteoglossocephala</taxon>
        <taxon>Osteoglossomorpha</taxon>
        <taxon>Osteoglossiformes</taxon>
        <taxon>Mormyridae</taxon>
        <taxon>Paramormyrops</taxon>
    </lineage>
</organism>
<evidence type="ECO:0000256" key="9">
    <source>
        <dbReference type="ARBA" id="ARBA00030150"/>
    </source>
</evidence>
<dbReference type="GO" id="GO:0032571">
    <property type="term" value="P:response to vitamin K"/>
    <property type="evidence" value="ECO:0007669"/>
    <property type="project" value="InterPro"/>
</dbReference>
<keyword evidence="8" id="KW-1015">Disulfide bond</keyword>
<evidence type="ECO:0000256" key="7">
    <source>
        <dbReference type="ARBA" id="ARBA00022837"/>
    </source>
</evidence>
<dbReference type="GO" id="GO:0005509">
    <property type="term" value="F:calcium ion binding"/>
    <property type="evidence" value="ECO:0007669"/>
    <property type="project" value="InterPro"/>
</dbReference>
<keyword evidence="14" id="KW-1185">Reference proteome</keyword>
<dbReference type="PANTHER" id="PTHR14235:SF0">
    <property type="entry name" value="OSTEOCALCIN"/>
    <property type="match status" value="1"/>
</dbReference>
<feature type="signal peptide" evidence="11">
    <location>
        <begin position="1"/>
        <end position="18"/>
    </location>
</feature>
<evidence type="ECO:0000259" key="12">
    <source>
        <dbReference type="PROSITE" id="PS50998"/>
    </source>
</evidence>
<dbReference type="GO" id="GO:0031214">
    <property type="term" value="P:biomineral tissue development"/>
    <property type="evidence" value="ECO:0007669"/>
    <property type="project" value="UniProtKB-KW"/>
</dbReference>
<dbReference type="GO" id="GO:0008147">
    <property type="term" value="F:structural constituent of bone"/>
    <property type="evidence" value="ECO:0007669"/>
    <property type="project" value="TreeGrafter"/>
</dbReference>
<dbReference type="Pfam" id="PF25890">
    <property type="entry name" value="BGLAP_C"/>
    <property type="match status" value="1"/>
</dbReference>
<dbReference type="GO" id="GO:0005576">
    <property type="term" value="C:extracellular region"/>
    <property type="evidence" value="ECO:0007669"/>
    <property type="project" value="UniProtKB-SubCell"/>
</dbReference>
<keyword evidence="5" id="KW-0091">Biomineralization</keyword>
<evidence type="ECO:0000256" key="3">
    <source>
        <dbReference type="ARBA" id="ARBA00022479"/>
    </source>
</evidence>
<evidence type="ECO:0000256" key="6">
    <source>
        <dbReference type="ARBA" id="ARBA00022723"/>
    </source>
</evidence>
<dbReference type="Proteomes" id="UP000261540">
    <property type="component" value="Unplaced"/>
</dbReference>
<evidence type="ECO:0000256" key="5">
    <source>
        <dbReference type="ARBA" id="ARBA00022591"/>
    </source>
</evidence>
<dbReference type="GeneTree" id="ENSGT00710000107036"/>
<keyword evidence="7" id="KW-0106">Calcium</keyword>
<evidence type="ECO:0000256" key="1">
    <source>
        <dbReference type="ARBA" id="ARBA00004613"/>
    </source>
</evidence>
<dbReference type="PANTHER" id="PTHR14235">
    <property type="entry name" value="OSTEOCALCIN"/>
    <property type="match status" value="1"/>
</dbReference>
<dbReference type="InterPro" id="IPR000294">
    <property type="entry name" value="GLA_domain"/>
</dbReference>
<evidence type="ECO:0000256" key="8">
    <source>
        <dbReference type="ARBA" id="ARBA00023157"/>
    </source>
</evidence>
<keyword evidence="6" id="KW-0479">Metal-binding</keyword>
<keyword evidence="3" id="KW-0301">Gamma-carboxyglutamic acid</keyword>
<dbReference type="GO" id="GO:0046848">
    <property type="term" value="F:hydroxyapatite binding"/>
    <property type="evidence" value="ECO:0007669"/>
    <property type="project" value="TreeGrafter"/>
</dbReference>
<dbReference type="OrthoDB" id="9950568at2759"/>
<evidence type="ECO:0000256" key="2">
    <source>
        <dbReference type="ARBA" id="ARBA00008850"/>
    </source>
</evidence>
<keyword evidence="4" id="KW-0964">Secreted</keyword>